<dbReference type="InterPro" id="IPR000847">
    <property type="entry name" value="LysR_HTH_N"/>
</dbReference>
<dbReference type="PANTHER" id="PTHR30126:SF91">
    <property type="entry name" value="LYSR FAMILY TRANSCRIPTIONAL REGULATOR"/>
    <property type="match status" value="1"/>
</dbReference>
<keyword evidence="3" id="KW-0238">DNA-binding</keyword>
<organism evidence="6 7">
    <name type="scientific">Grimontia celer</name>
    <dbReference type="NCBI Taxonomy" id="1796497"/>
    <lineage>
        <taxon>Bacteria</taxon>
        <taxon>Pseudomonadati</taxon>
        <taxon>Pseudomonadota</taxon>
        <taxon>Gammaproteobacteria</taxon>
        <taxon>Vibrionales</taxon>
        <taxon>Vibrionaceae</taxon>
        <taxon>Grimontia</taxon>
    </lineage>
</organism>
<keyword evidence="7" id="KW-1185">Reference proteome</keyword>
<dbReference type="SUPFAM" id="SSF53850">
    <property type="entry name" value="Periplasmic binding protein-like II"/>
    <property type="match status" value="1"/>
</dbReference>
<sequence>MISLEQIQSFLSVYEAGSYSAGGRKIGKDRTTVRERVVAMEEMIGEPLFTIEGKRALPTALADALYRRAWNINKQAMDFNQAAFTANQVQLTELVIHHHALTSIDMLSDVDKTIGERYPHLKINWLQRHRDESFVDLEKGRGHISIMPSIGNALLQRDVGSVNLGADRIAVYAGKHSPLAKKKSVDVNALTTEVQLVNESAQSAHLAYMNVASQQHTVSNSELLMSLLRSRGWTALSRANAEKYVQRGEIVELNVEQLTNGYSAGLVLFYALAFENNDVVREAIRIIQEAALKHFS</sequence>
<dbReference type="EMBL" id="FIZX01000001">
    <property type="protein sequence ID" value="CZF78503.1"/>
    <property type="molecule type" value="Genomic_DNA"/>
</dbReference>
<evidence type="ECO:0000259" key="5">
    <source>
        <dbReference type="PROSITE" id="PS50931"/>
    </source>
</evidence>
<dbReference type="GO" id="GO:0003700">
    <property type="term" value="F:DNA-binding transcription factor activity"/>
    <property type="evidence" value="ECO:0007669"/>
    <property type="project" value="InterPro"/>
</dbReference>
<keyword evidence="4" id="KW-0804">Transcription</keyword>
<dbReference type="Gene3D" id="1.10.10.10">
    <property type="entry name" value="Winged helix-like DNA-binding domain superfamily/Winged helix DNA-binding domain"/>
    <property type="match status" value="1"/>
</dbReference>
<dbReference type="STRING" id="1796497.GCE9029_00871"/>
<evidence type="ECO:0000256" key="3">
    <source>
        <dbReference type="ARBA" id="ARBA00023125"/>
    </source>
</evidence>
<protein>
    <submittedName>
        <fullName evidence="6">LysR substrate binding domain protein</fullName>
    </submittedName>
</protein>
<feature type="domain" description="HTH lysR-type" evidence="5">
    <location>
        <begin position="2"/>
        <end position="59"/>
    </location>
</feature>
<dbReference type="AlphaFoldDB" id="A0A128EVA5"/>
<dbReference type="InterPro" id="IPR036390">
    <property type="entry name" value="WH_DNA-bd_sf"/>
</dbReference>
<evidence type="ECO:0000256" key="2">
    <source>
        <dbReference type="ARBA" id="ARBA00023015"/>
    </source>
</evidence>
<name>A0A128EVA5_9GAMM</name>
<reference evidence="7" key="1">
    <citation type="submission" date="2016-02" db="EMBL/GenBank/DDBJ databases">
        <authorList>
            <person name="Rodrigo-Torres Lidia"/>
            <person name="Arahal R.David."/>
        </authorList>
    </citation>
    <scope>NUCLEOTIDE SEQUENCE [LARGE SCALE GENOMIC DNA]</scope>
    <source>
        <strain evidence="7">CECT 9029</strain>
    </source>
</reference>
<dbReference type="InterPro" id="IPR036388">
    <property type="entry name" value="WH-like_DNA-bd_sf"/>
</dbReference>
<dbReference type="PANTHER" id="PTHR30126">
    <property type="entry name" value="HTH-TYPE TRANSCRIPTIONAL REGULATOR"/>
    <property type="match status" value="1"/>
</dbReference>
<keyword evidence="2" id="KW-0805">Transcription regulation</keyword>
<proteinExistence type="inferred from homology"/>
<dbReference type="GO" id="GO:0000976">
    <property type="term" value="F:transcription cis-regulatory region binding"/>
    <property type="evidence" value="ECO:0007669"/>
    <property type="project" value="TreeGrafter"/>
</dbReference>
<dbReference type="Proteomes" id="UP000071641">
    <property type="component" value="Unassembled WGS sequence"/>
</dbReference>
<accession>A0A128EVA5</accession>
<dbReference type="Pfam" id="PF00126">
    <property type="entry name" value="HTH_1"/>
    <property type="match status" value="1"/>
</dbReference>
<dbReference type="Pfam" id="PF03466">
    <property type="entry name" value="LysR_substrate"/>
    <property type="match status" value="1"/>
</dbReference>
<dbReference type="SUPFAM" id="SSF46785">
    <property type="entry name" value="Winged helix' DNA-binding domain"/>
    <property type="match status" value="1"/>
</dbReference>
<comment type="similarity">
    <text evidence="1">Belongs to the LysR transcriptional regulatory family.</text>
</comment>
<evidence type="ECO:0000256" key="4">
    <source>
        <dbReference type="ARBA" id="ARBA00023163"/>
    </source>
</evidence>
<dbReference type="InterPro" id="IPR005119">
    <property type="entry name" value="LysR_subst-bd"/>
</dbReference>
<evidence type="ECO:0000256" key="1">
    <source>
        <dbReference type="ARBA" id="ARBA00009437"/>
    </source>
</evidence>
<gene>
    <name evidence="6" type="ORF">GCE9029_00871</name>
</gene>
<dbReference type="Gene3D" id="3.40.190.290">
    <property type="match status" value="1"/>
</dbReference>
<evidence type="ECO:0000313" key="7">
    <source>
        <dbReference type="Proteomes" id="UP000071641"/>
    </source>
</evidence>
<evidence type="ECO:0000313" key="6">
    <source>
        <dbReference type="EMBL" id="CZF78503.1"/>
    </source>
</evidence>
<dbReference type="PROSITE" id="PS50931">
    <property type="entry name" value="HTH_LYSR"/>
    <property type="match status" value="1"/>
</dbReference>